<organism evidence="1 2">
    <name type="scientific">Enhygromyxa salina</name>
    <dbReference type="NCBI Taxonomy" id="215803"/>
    <lineage>
        <taxon>Bacteria</taxon>
        <taxon>Pseudomonadati</taxon>
        <taxon>Myxococcota</taxon>
        <taxon>Polyangia</taxon>
        <taxon>Nannocystales</taxon>
        <taxon>Nannocystaceae</taxon>
        <taxon>Enhygromyxa</taxon>
    </lineage>
</organism>
<comment type="caution">
    <text evidence="1">The sequence shown here is derived from an EMBL/GenBank/DDBJ whole genome shotgun (WGS) entry which is preliminary data.</text>
</comment>
<dbReference type="EMBL" id="PVNK01000148">
    <property type="protein sequence ID" value="PRP97873.1"/>
    <property type="molecule type" value="Genomic_DNA"/>
</dbReference>
<dbReference type="Proteomes" id="UP000237968">
    <property type="component" value="Unassembled WGS sequence"/>
</dbReference>
<dbReference type="OrthoDB" id="5477242at2"/>
<reference evidence="1 2" key="1">
    <citation type="submission" date="2018-03" db="EMBL/GenBank/DDBJ databases">
        <title>Draft Genome Sequences of the Obligatory Marine Myxobacteria Enhygromyxa salina SWB005.</title>
        <authorList>
            <person name="Poehlein A."/>
            <person name="Moghaddam J.A."/>
            <person name="Harms H."/>
            <person name="Alanjari M."/>
            <person name="Koenig G.M."/>
            <person name="Daniel R."/>
            <person name="Schaeberle T.F."/>
        </authorList>
    </citation>
    <scope>NUCLEOTIDE SEQUENCE [LARGE SCALE GENOMIC DNA]</scope>
    <source>
        <strain evidence="1 2">SWB005</strain>
    </source>
</reference>
<sequence>MSGIDEVIARARQGEGGFSERKQFKLARRRAIEKLRRFALADPYFYILEIIQAAIAGGADYVDISCADGDVLISWTGGSLREDELAQLFDFLFASKERLDLAHVRSLALGVNALMLFEPEQVVIESGDGTPGGTARMVVRAGAEQVDVGRAEGALNGTYVRARKLNRSKVAAGTGRHGDEDGGLEYATVELRCLGAPVPLVFNSQPLFGWARQRVPNLFGYKQVRSVDEGDLYGTIGLKPNGGEPGFQILTQGVWIQSYHYELIKGHKIGGIICFDRLHKTVDHSGFVRDDRFEEMWLRLRPYAEALVGGKAAEAPKITGVDGLAYSPAQLRESLREHPRVVIVPPADRKLPTGDDEAIGRRAKSIARRLDAQVLRVPGAQVAAVRVLGGRELQIWRPQVGDAADQRFYDQAELEPPAEPYLLPPVELEVPPVDSLVDQIVKHGANLRLRAEVDEEGEATATLSDFDKVAWARVWSELRDAGFLAPEANEGELLARITTQLRVMIGETGTIRATLYSPAEPGAAARGLLVRVTTTGRLLGQQLFASAYPGRVLDVELPTAQPTGLRSQQLPERVAERLAALAVPLLREQDQRALAGLAVGKIEPNTAAARLALQVLSRVTVTRLRAARPGRVAPGLSFSLLRAVAGFDPFSLNLLRTVSGRAISLRELALLTDQTAGLVYGTIPEVPADLDGLDLDRILALDAGTERILISMLGEAGYVRVDARDVLTEELGGRVRVRDVALGLREYPDFPLLIEGEVGEVDELDEDARGELLASLVDGLKRRMLGEADEPGADPRELEEHRRQAVRQLQCYGCRALASGKAEALETHELLDFPLFLDLDGEVWGLGQVHAALRSDEGLLVHYGHVLGSAELGALTNAALAGRRPPAGRPSSLAVSAFSYRLLVPLGRVRLAFDFDLDDVEAARNPMTAGVAFLVRESFEREWGGVLGIPATRLPEYRIQLRARGGGSVAALDELAHLYGVVGSITIDDSNWDASTHELLLGAIDEQAAGLLGRLIGRLPELGDDRGRYEAALRVLLTYAGEQLTLIAGTIGLSASVSTELAERILSLPLFDTGAATLVSGHRMIELFRRHFEHHDAVGEEIPAFDWSAVLAAGDATPALIRDWLDAHLQASRVVMPASASGASGAASGEEAESGSDAGVELQVWDVTRVMSSDLLAWNLEHWLSELRPDPRVLGDLPLPPTRVWVSPHELVGGGLIEGGDTRVAVYGADPLVLRAINSPTAANFAWLMLAVYAHLNAVTGLITNEHEAQFQLIIGEALTEGRLKPLERVARG</sequence>
<keyword evidence="2" id="KW-1185">Reference proteome</keyword>
<name>A0A2S9XYF6_9BACT</name>
<proteinExistence type="predicted"/>
<protein>
    <submittedName>
        <fullName evidence="1">Uncharacterized protein</fullName>
    </submittedName>
</protein>
<dbReference type="RefSeq" id="WP_106392473.1">
    <property type="nucleotide sequence ID" value="NZ_PVNK01000148.1"/>
</dbReference>
<accession>A0A2S9XYF6</accession>
<gene>
    <name evidence="1" type="ORF">ENSA5_31060</name>
</gene>
<evidence type="ECO:0000313" key="1">
    <source>
        <dbReference type="EMBL" id="PRP97873.1"/>
    </source>
</evidence>
<evidence type="ECO:0000313" key="2">
    <source>
        <dbReference type="Proteomes" id="UP000237968"/>
    </source>
</evidence>